<evidence type="ECO:0000313" key="2">
    <source>
        <dbReference type="Proteomes" id="UP000886595"/>
    </source>
</evidence>
<proteinExistence type="predicted"/>
<dbReference type="Gene3D" id="6.10.330.20">
    <property type="match status" value="1"/>
</dbReference>
<dbReference type="AlphaFoldDB" id="A0A8X7US82"/>
<evidence type="ECO:0000313" key="1">
    <source>
        <dbReference type="EMBL" id="KAG2288869.1"/>
    </source>
</evidence>
<dbReference type="GO" id="GO:0006412">
    <property type="term" value="P:translation"/>
    <property type="evidence" value="ECO:0007669"/>
    <property type="project" value="InterPro"/>
</dbReference>
<dbReference type="InterPro" id="IPR010729">
    <property type="entry name" value="Ribosomal_uL29_mit"/>
</dbReference>
<dbReference type="GO" id="GO:0003735">
    <property type="term" value="F:structural constituent of ribosome"/>
    <property type="evidence" value="ECO:0007669"/>
    <property type="project" value="InterPro"/>
</dbReference>
<dbReference type="InterPro" id="IPR038340">
    <property type="entry name" value="MRP-L47_sf"/>
</dbReference>
<keyword evidence="2" id="KW-1185">Reference proteome</keyword>
<dbReference type="GO" id="GO:0005761">
    <property type="term" value="C:mitochondrial ribosome"/>
    <property type="evidence" value="ECO:0007669"/>
    <property type="project" value="InterPro"/>
</dbReference>
<gene>
    <name evidence="1" type="ORF">Bca52824_048473</name>
</gene>
<dbReference type="OrthoDB" id="270763at2759"/>
<protein>
    <submittedName>
        <fullName evidence="1">Uncharacterized protein</fullName>
    </submittedName>
</protein>
<organism evidence="1 2">
    <name type="scientific">Brassica carinata</name>
    <name type="common">Ethiopian mustard</name>
    <name type="synonym">Abyssinian cabbage</name>
    <dbReference type="NCBI Taxonomy" id="52824"/>
    <lineage>
        <taxon>Eukaryota</taxon>
        <taxon>Viridiplantae</taxon>
        <taxon>Streptophyta</taxon>
        <taxon>Embryophyta</taxon>
        <taxon>Tracheophyta</taxon>
        <taxon>Spermatophyta</taxon>
        <taxon>Magnoliopsida</taxon>
        <taxon>eudicotyledons</taxon>
        <taxon>Gunneridae</taxon>
        <taxon>Pentapetalae</taxon>
        <taxon>rosids</taxon>
        <taxon>malvids</taxon>
        <taxon>Brassicales</taxon>
        <taxon>Brassicaceae</taxon>
        <taxon>Brassiceae</taxon>
        <taxon>Brassica</taxon>
    </lineage>
</organism>
<accession>A0A8X7US82</accession>
<dbReference type="Proteomes" id="UP000886595">
    <property type="component" value="Unassembled WGS sequence"/>
</dbReference>
<dbReference type="EMBL" id="JAAMPC010000010">
    <property type="protein sequence ID" value="KAG2288869.1"/>
    <property type="molecule type" value="Genomic_DNA"/>
</dbReference>
<comment type="caution">
    <text evidence="1">The sequence shown here is derived from an EMBL/GenBank/DDBJ whole genome shotgun (WGS) entry which is preliminary data.</text>
</comment>
<dbReference type="Pfam" id="PF06984">
    <property type="entry name" value="MRP-L47"/>
    <property type="match status" value="1"/>
</dbReference>
<reference evidence="1 2" key="1">
    <citation type="submission" date="2020-02" db="EMBL/GenBank/DDBJ databases">
        <authorList>
            <person name="Ma Q."/>
            <person name="Huang Y."/>
            <person name="Song X."/>
            <person name="Pei D."/>
        </authorList>
    </citation>
    <scope>NUCLEOTIDE SEQUENCE [LARGE SCALE GENOMIC DNA]</scope>
    <source>
        <strain evidence="1">Sxm20200214</strain>
        <tissue evidence="1">Leaf</tissue>
    </source>
</reference>
<sequence length="87" mass="10291">MGLQSTAEVYLKDLSQAQDLQSPERSNESLIFVRDQICELLESFRLRLKSWDEPWKLWYAVLKLKNMVMTQGNMLQAELMFPNPERI</sequence>
<name>A0A8X7US82_BRACI</name>